<dbReference type="EMBL" id="CM002910">
    <property type="protein sequence ID" value="KMY90959.1"/>
    <property type="molecule type" value="Genomic_DNA"/>
</dbReference>
<proteinExistence type="predicted"/>
<accession>A0A0J9R5F8</accession>
<gene>
    <name evidence="1" type="primary">Dsim\GD29434</name>
    <name evidence="1" type="ORF">Dsimw501_GD29434</name>
</gene>
<dbReference type="AlphaFoldDB" id="A0A0J9R5F8"/>
<organism evidence="1">
    <name type="scientific">Drosophila simulans</name>
    <name type="common">Fruit fly</name>
    <dbReference type="NCBI Taxonomy" id="7240"/>
    <lineage>
        <taxon>Eukaryota</taxon>
        <taxon>Metazoa</taxon>
        <taxon>Ecdysozoa</taxon>
        <taxon>Arthropoda</taxon>
        <taxon>Hexapoda</taxon>
        <taxon>Insecta</taxon>
        <taxon>Pterygota</taxon>
        <taxon>Neoptera</taxon>
        <taxon>Endopterygota</taxon>
        <taxon>Diptera</taxon>
        <taxon>Brachycera</taxon>
        <taxon>Muscomorpha</taxon>
        <taxon>Ephydroidea</taxon>
        <taxon>Drosophilidae</taxon>
        <taxon>Drosophila</taxon>
        <taxon>Sophophora</taxon>
    </lineage>
</organism>
<protein>
    <submittedName>
        <fullName evidence="1">Uncharacterized protein</fullName>
    </submittedName>
</protein>
<reference evidence="1" key="3">
    <citation type="submission" date="2015-04" db="EMBL/GenBank/DDBJ databases">
        <authorList>
            <consortium name="FlyBase"/>
        </authorList>
    </citation>
    <scope>NUCLEOTIDE SEQUENCE</scope>
    <source>
        <strain evidence="1">W501</strain>
    </source>
</reference>
<evidence type="ECO:0000313" key="1">
    <source>
        <dbReference type="EMBL" id="KMY90959.1"/>
    </source>
</evidence>
<dbReference type="Bgee" id="FBgn0270724">
    <property type="expression patterns" value="Expressed in female reproductive system and 3 other cell types or tissues"/>
</dbReference>
<sequence length="71" mass="8551">MLFCRFHQELTAIQTKPFNLTRRRKEYIRLLCARRNYLTALESMLHKFVSTCYCNNNNNQNNGNHPTQFII</sequence>
<reference evidence="1" key="2">
    <citation type="submission" date="2014-06" db="EMBL/GenBank/DDBJ databases">
        <authorList>
            <person name="Hu T."/>
            <person name="Eisen M.B."/>
            <person name="Thornton K.R."/>
            <person name="Andolfatto P."/>
        </authorList>
    </citation>
    <scope>NUCLEOTIDE SEQUENCE</scope>
    <source>
        <strain evidence="1">W501</strain>
    </source>
</reference>
<name>A0A0J9R5F8_DROSI</name>
<reference evidence="1" key="1">
    <citation type="journal article" date="2013" name="Genome Res.">
        <title>A second-generation assembly of the Drosophila simulans genome provides new insights into patterns of lineage-specific divergence.</title>
        <authorList>
            <person name="Hu T.T."/>
            <person name="Eisen M.B."/>
            <person name="Thornton K.R."/>
            <person name="Andolfatto P."/>
        </authorList>
    </citation>
    <scope>NUCLEOTIDE SEQUENCE [LARGE SCALE GENOMIC DNA]</scope>
    <source>
        <strain evidence="1">W501</strain>
    </source>
</reference>
<dbReference type="Proteomes" id="UP000035880">
    <property type="component" value="Chromosome 2L"/>
</dbReference>
<dbReference type="KEGG" id="dsi:Dsimw501_GD29434"/>